<accession>A0AAX4HZX7</accession>
<dbReference type="EMBL" id="CP137305">
    <property type="protein sequence ID" value="WQF76284.1"/>
    <property type="molecule type" value="Genomic_DNA"/>
</dbReference>
<dbReference type="KEGG" id="cdet:87937801"/>
<proteinExistence type="predicted"/>
<protein>
    <submittedName>
        <fullName evidence="1">Uncharacterized protein</fullName>
    </submittedName>
</protein>
<dbReference type="Proteomes" id="UP001322277">
    <property type="component" value="Chromosome 1"/>
</dbReference>
<dbReference type="GeneID" id="87937801"/>
<gene>
    <name evidence="1" type="ORF">CDEST_01298</name>
</gene>
<dbReference type="RefSeq" id="XP_062773508.1">
    <property type="nucleotide sequence ID" value="XM_062917457.1"/>
</dbReference>
<keyword evidence="2" id="KW-1185">Reference proteome</keyword>
<evidence type="ECO:0000313" key="1">
    <source>
        <dbReference type="EMBL" id="WQF76284.1"/>
    </source>
</evidence>
<reference evidence="2" key="1">
    <citation type="journal article" date="2023" name="bioRxiv">
        <title>Complete genome of the Medicago anthracnose fungus, Colletotrichum destructivum, reveals a mini-chromosome-like region within a core chromosome.</title>
        <authorList>
            <person name="Lapalu N."/>
            <person name="Simon A."/>
            <person name="Lu A."/>
            <person name="Plaumann P.-L."/>
            <person name="Amselem J."/>
            <person name="Pigne S."/>
            <person name="Auger A."/>
            <person name="Koch C."/>
            <person name="Dallery J.-F."/>
            <person name="O'Connell R.J."/>
        </authorList>
    </citation>
    <scope>NUCLEOTIDE SEQUENCE [LARGE SCALE GENOMIC DNA]</scope>
    <source>
        <strain evidence="2">CBS 520.97</strain>
    </source>
</reference>
<sequence length="482" mass="52370">MHTATDAAQQLRDLCDRLNCDFDTFYSVLSEDPLKFTSVIARFVSQTQDTHNAALAKGESGTVAVLVASNPREVAQNVPTGQPVTEGDSGHCKSLPRAMVGEPGFAANGNSDSLPSQNQILDKSLPNALVSETAKADGILPTEQETVEKVCMDPQVATRSLKRKRDSKGKRPGPTIAKMMNIASPSTIARLWSSCRDSRTGTRTLTEGHRQVLPVEPELSMDGKSVMDRLDILKEQSAVASSNMHFSSATERFHHVQMVHLYHKAKSLDQSTANATNYDPKDTALHPSLVDQFAEKLFPSKAGITTRSGSNISSRQPLKNAFNTWLTVGKKLAMLVTRYGCGILLLLPENLRDDNLRRLKDSDFNAVLGHLDKRVKAKSIRTLTALLPLLAVWGILPEQQLRLEKCASRSDVLAWASSPASLGDLLSLCGDTFPCHFDCPTQLQPVISCLPQIPAQVCDSSAHPVSLASIIGSRVPAALSMR</sequence>
<evidence type="ECO:0000313" key="2">
    <source>
        <dbReference type="Proteomes" id="UP001322277"/>
    </source>
</evidence>
<organism evidence="1 2">
    <name type="scientific">Colletotrichum destructivum</name>
    <dbReference type="NCBI Taxonomy" id="34406"/>
    <lineage>
        <taxon>Eukaryota</taxon>
        <taxon>Fungi</taxon>
        <taxon>Dikarya</taxon>
        <taxon>Ascomycota</taxon>
        <taxon>Pezizomycotina</taxon>
        <taxon>Sordariomycetes</taxon>
        <taxon>Hypocreomycetidae</taxon>
        <taxon>Glomerellales</taxon>
        <taxon>Glomerellaceae</taxon>
        <taxon>Colletotrichum</taxon>
        <taxon>Colletotrichum destructivum species complex</taxon>
    </lineage>
</organism>
<name>A0AAX4HZX7_9PEZI</name>
<dbReference type="AlphaFoldDB" id="A0AAX4HZX7"/>